<proteinExistence type="predicted"/>
<keyword evidence="2" id="KW-1185">Reference proteome</keyword>
<organism evidence="1 2">
    <name type="scientific">Jimgerdemannia flammicorona</name>
    <dbReference type="NCBI Taxonomy" id="994334"/>
    <lineage>
        <taxon>Eukaryota</taxon>
        <taxon>Fungi</taxon>
        <taxon>Fungi incertae sedis</taxon>
        <taxon>Mucoromycota</taxon>
        <taxon>Mucoromycotina</taxon>
        <taxon>Endogonomycetes</taxon>
        <taxon>Endogonales</taxon>
        <taxon>Endogonaceae</taxon>
        <taxon>Jimgerdemannia</taxon>
    </lineage>
</organism>
<gene>
    <name evidence="1" type="ORF">BC938DRAFT_479226</name>
</gene>
<comment type="caution">
    <text evidence="1">The sequence shown here is derived from an EMBL/GenBank/DDBJ whole genome shotgun (WGS) entry which is preliminary data.</text>
</comment>
<dbReference type="AlphaFoldDB" id="A0A433QLC7"/>
<protein>
    <submittedName>
        <fullName evidence="1">Uncharacterized protein</fullName>
    </submittedName>
</protein>
<reference evidence="1 2" key="1">
    <citation type="journal article" date="2018" name="New Phytol.">
        <title>Phylogenomics of Endogonaceae and evolution of mycorrhizas within Mucoromycota.</title>
        <authorList>
            <person name="Chang Y."/>
            <person name="Desiro A."/>
            <person name="Na H."/>
            <person name="Sandor L."/>
            <person name="Lipzen A."/>
            <person name="Clum A."/>
            <person name="Barry K."/>
            <person name="Grigoriev I.V."/>
            <person name="Martin F.M."/>
            <person name="Stajich J.E."/>
            <person name="Smith M.E."/>
            <person name="Bonito G."/>
            <person name="Spatafora J.W."/>
        </authorList>
    </citation>
    <scope>NUCLEOTIDE SEQUENCE [LARGE SCALE GENOMIC DNA]</scope>
    <source>
        <strain evidence="1 2">AD002</strain>
    </source>
</reference>
<accession>A0A433QLC7</accession>
<dbReference type="Proteomes" id="UP000274822">
    <property type="component" value="Unassembled WGS sequence"/>
</dbReference>
<name>A0A433QLC7_9FUNG</name>
<sequence>MDCPICMITREGFKTTKSRVNLGVRIGSAIPRYCVLRFCHNGLLTHANLKGQASSGFPPNHRSILTIDTDAAALPRYLIVHGGS</sequence>
<evidence type="ECO:0000313" key="2">
    <source>
        <dbReference type="Proteomes" id="UP000274822"/>
    </source>
</evidence>
<evidence type="ECO:0000313" key="1">
    <source>
        <dbReference type="EMBL" id="RUS30574.1"/>
    </source>
</evidence>
<dbReference type="EMBL" id="RBNJ01003740">
    <property type="protein sequence ID" value="RUS30574.1"/>
    <property type="molecule type" value="Genomic_DNA"/>
</dbReference>